<organism evidence="2 3">
    <name type="scientific">Pseudoalteromonas citrea</name>
    <dbReference type="NCBI Taxonomy" id="43655"/>
    <lineage>
        <taxon>Bacteria</taxon>
        <taxon>Pseudomonadati</taxon>
        <taxon>Pseudomonadota</taxon>
        <taxon>Gammaproteobacteria</taxon>
        <taxon>Alteromonadales</taxon>
        <taxon>Pseudoalteromonadaceae</taxon>
        <taxon>Pseudoalteromonas</taxon>
    </lineage>
</organism>
<reference evidence="2" key="1">
    <citation type="journal article" date="2012" name="J. Bacteriol.">
        <title>Genome sequences of type strains of seven species of the marine bacterium Pseudoalteromonas.</title>
        <authorList>
            <person name="Xie B.B."/>
            <person name="Shu Y.L."/>
            <person name="Qin Q.L."/>
            <person name="Rong J.C."/>
            <person name="Zhang X.Y."/>
            <person name="Chen X.L."/>
            <person name="Shi M."/>
            <person name="He H.L."/>
            <person name="Zhou B.C."/>
            <person name="Zhang Y.Z."/>
        </authorList>
    </citation>
    <scope>NUCLEOTIDE SEQUENCE</scope>
    <source>
        <strain evidence="2">DSM 8771</strain>
    </source>
</reference>
<dbReference type="EMBL" id="AHBZ03000027">
    <property type="protein sequence ID" value="KAF7764098.1"/>
    <property type="molecule type" value="Genomic_DNA"/>
</dbReference>
<name>A0AAD4ADV6_9GAMM</name>
<evidence type="ECO:0000313" key="3">
    <source>
        <dbReference type="Proteomes" id="UP000016487"/>
    </source>
</evidence>
<sequence>MDPKHLVPRFWDDGGVGFSLSVCACSFVVFAFVFKCILQCGSALHAAKL</sequence>
<dbReference type="AlphaFoldDB" id="A0AAD4ADV6"/>
<keyword evidence="1" id="KW-0472">Membrane</keyword>
<evidence type="ECO:0000256" key="1">
    <source>
        <dbReference type="SAM" id="Phobius"/>
    </source>
</evidence>
<accession>A0AAD4ADV6</accession>
<keyword evidence="1" id="KW-1133">Transmembrane helix</keyword>
<dbReference type="Proteomes" id="UP000016487">
    <property type="component" value="Unassembled WGS sequence"/>
</dbReference>
<keyword evidence="1" id="KW-0812">Transmembrane</keyword>
<gene>
    <name evidence="2" type="ORF">PCIT_b0001</name>
</gene>
<dbReference type="PROSITE" id="PS51257">
    <property type="entry name" value="PROKAR_LIPOPROTEIN"/>
    <property type="match status" value="1"/>
</dbReference>
<comment type="caution">
    <text evidence="2">The sequence shown here is derived from an EMBL/GenBank/DDBJ whole genome shotgun (WGS) entry which is preliminary data.</text>
</comment>
<feature type="transmembrane region" description="Helical" evidence="1">
    <location>
        <begin position="16"/>
        <end position="38"/>
    </location>
</feature>
<reference evidence="2" key="2">
    <citation type="submission" date="2015-03" db="EMBL/GenBank/DDBJ databases">
        <title>Genome sequence of Pseudoalteromonas citrea.</title>
        <authorList>
            <person name="Xie B.-B."/>
            <person name="Rong J.-C."/>
            <person name="Qin Q.-L."/>
            <person name="Zhang Y.-Z."/>
        </authorList>
    </citation>
    <scope>NUCLEOTIDE SEQUENCE</scope>
    <source>
        <strain evidence="2">DSM 8771</strain>
    </source>
</reference>
<evidence type="ECO:0000313" key="2">
    <source>
        <dbReference type="EMBL" id="KAF7764098.1"/>
    </source>
</evidence>
<protein>
    <submittedName>
        <fullName evidence="2">Uncharacterized protein</fullName>
    </submittedName>
</protein>
<proteinExistence type="predicted"/>